<gene>
    <name evidence="2" type="ORF">JYU34_010520</name>
</gene>
<comment type="caution">
    <text evidence="2">The sequence shown here is derived from an EMBL/GenBank/DDBJ whole genome shotgun (WGS) entry which is preliminary data.</text>
</comment>
<evidence type="ECO:0000256" key="1">
    <source>
        <dbReference type="SAM" id="MobiDB-lite"/>
    </source>
</evidence>
<reference evidence="2 3" key="1">
    <citation type="submission" date="2021-06" db="EMBL/GenBank/DDBJ databases">
        <title>A haploid diamondback moth (Plutella xylostella L.) genome assembly resolves 31 chromosomes and identifies a diamide resistance mutation.</title>
        <authorList>
            <person name="Ward C.M."/>
            <person name="Perry K.D."/>
            <person name="Baker G."/>
            <person name="Powis K."/>
            <person name="Heckel D.G."/>
            <person name="Baxter S.W."/>
        </authorList>
    </citation>
    <scope>NUCLEOTIDE SEQUENCE [LARGE SCALE GENOMIC DNA]</scope>
    <source>
        <strain evidence="2 3">LV</strain>
        <tissue evidence="2">Single pupa</tissue>
    </source>
</reference>
<accession>A0ABQ7QMA5</accession>
<evidence type="ECO:0000313" key="2">
    <source>
        <dbReference type="EMBL" id="KAG7305063.1"/>
    </source>
</evidence>
<dbReference type="EMBL" id="JAHIBW010000014">
    <property type="protein sequence ID" value="KAG7305063.1"/>
    <property type="molecule type" value="Genomic_DNA"/>
</dbReference>
<evidence type="ECO:0000313" key="3">
    <source>
        <dbReference type="Proteomes" id="UP000823941"/>
    </source>
</evidence>
<feature type="region of interest" description="Disordered" evidence="1">
    <location>
        <begin position="77"/>
        <end position="106"/>
    </location>
</feature>
<name>A0ABQ7QMA5_PLUXY</name>
<protein>
    <submittedName>
        <fullName evidence="2">Uncharacterized protein</fullName>
    </submittedName>
</protein>
<dbReference type="Proteomes" id="UP000823941">
    <property type="component" value="Chromosome 14"/>
</dbReference>
<organism evidence="2 3">
    <name type="scientific">Plutella xylostella</name>
    <name type="common">Diamondback moth</name>
    <name type="synonym">Plutella maculipennis</name>
    <dbReference type="NCBI Taxonomy" id="51655"/>
    <lineage>
        <taxon>Eukaryota</taxon>
        <taxon>Metazoa</taxon>
        <taxon>Ecdysozoa</taxon>
        <taxon>Arthropoda</taxon>
        <taxon>Hexapoda</taxon>
        <taxon>Insecta</taxon>
        <taxon>Pterygota</taxon>
        <taxon>Neoptera</taxon>
        <taxon>Endopterygota</taxon>
        <taxon>Lepidoptera</taxon>
        <taxon>Glossata</taxon>
        <taxon>Ditrysia</taxon>
        <taxon>Yponomeutoidea</taxon>
        <taxon>Plutellidae</taxon>
        <taxon>Plutella</taxon>
    </lineage>
</organism>
<keyword evidence="3" id="KW-1185">Reference proteome</keyword>
<sequence length="114" mass="11783">MASPKPQVSDSPKEVCEVQVLDSCEPLVAVPSSVRVSSVEVQVLDSIEPLVPQPQGPSGVAGPSGIVGAGGMAGNVLPAALSSSDDDDDELMPRFPQPSGSSGRRTYFYAEEIK</sequence>
<proteinExistence type="predicted"/>